<organism evidence="1 2">
    <name type="scientific">Maribacter flavus</name>
    <dbReference type="NCBI Taxonomy" id="1658664"/>
    <lineage>
        <taxon>Bacteria</taxon>
        <taxon>Pseudomonadati</taxon>
        <taxon>Bacteroidota</taxon>
        <taxon>Flavobacteriia</taxon>
        <taxon>Flavobacteriales</taxon>
        <taxon>Flavobacteriaceae</taxon>
        <taxon>Maribacter</taxon>
    </lineage>
</organism>
<reference evidence="1 2" key="1">
    <citation type="submission" date="2019-09" db="EMBL/GenBank/DDBJ databases">
        <authorList>
            <person name="Khan S.A."/>
            <person name="Jeon C.O."/>
            <person name="Chun B.H."/>
            <person name="Jeong S.E."/>
        </authorList>
    </citation>
    <scope>NUCLEOTIDE SEQUENCE [LARGE SCALE GENOMIC DNA]</scope>
    <source>
        <strain evidence="1 2">KCTC 42508</strain>
    </source>
</reference>
<evidence type="ECO:0008006" key="3">
    <source>
        <dbReference type="Google" id="ProtNLM"/>
    </source>
</evidence>
<dbReference type="InterPro" id="IPR038670">
    <property type="entry name" value="HslJ-like_sf"/>
</dbReference>
<evidence type="ECO:0000313" key="1">
    <source>
        <dbReference type="EMBL" id="KAA2215849.1"/>
    </source>
</evidence>
<proteinExistence type="predicted"/>
<dbReference type="AlphaFoldDB" id="A0A5B2TNP3"/>
<dbReference type="Gene3D" id="2.40.128.270">
    <property type="match status" value="1"/>
</dbReference>
<protein>
    <recommendedName>
        <fullName evidence="3">META domain-containing protein</fullName>
    </recommendedName>
</protein>
<dbReference type="PROSITE" id="PS51257">
    <property type="entry name" value="PROKAR_LIPOPROTEIN"/>
    <property type="match status" value="1"/>
</dbReference>
<evidence type="ECO:0000313" key="2">
    <source>
        <dbReference type="Proteomes" id="UP000323188"/>
    </source>
</evidence>
<gene>
    <name evidence="1" type="ORF">F0361_16795</name>
</gene>
<dbReference type="RefSeq" id="WP_154920549.1">
    <property type="nucleotide sequence ID" value="NZ_VUOE01000003.1"/>
</dbReference>
<name>A0A5B2TNP3_9FLAO</name>
<accession>A0A5B2TNP3</accession>
<dbReference type="EMBL" id="VUOE01000003">
    <property type="protein sequence ID" value="KAA2215849.1"/>
    <property type="molecule type" value="Genomic_DNA"/>
</dbReference>
<dbReference type="Proteomes" id="UP000323188">
    <property type="component" value="Unassembled WGS sequence"/>
</dbReference>
<comment type="caution">
    <text evidence="1">The sequence shown here is derived from an EMBL/GenBank/DDBJ whole genome shotgun (WGS) entry which is preliminary data.</text>
</comment>
<sequence>MKRTIKMPIRYFLKNHIVIFLSFIFFLGCSKDDDNSSDAPVGSWTVAYFITDGDLKITKEDNPTWPEVNDGEITATFGEPDGNGKGTLSGTSVSNSYAGSYTAKSNGELTIGFIASTLATEPEWTSLYNISAAQEFEIKNGQLFIYYNDRLNAIVFVRN</sequence>